<evidence type="ECO:0000313" key="2">
    <source>
        <dbReference type="Proteomes" id="UP001140087"/>
    </source>
</evidence>
<reference evidence="1" key="1">
    <citation type="submission" date="2022-07" db="EMBL/GenBank/DDBJ databases">
        <title>Phylogenomic reconstructions and comparative analyses of Kickxellomycotina fungi.</title>
        <authorList>
            <person name="Reynolds N.K."/>
            <person name="Stajich J.E."/>
            <person name="Barry K."/>
            <person name="Grigoriev I.V."/>
            <person name="Crous P."/>
            <person name="Smith M.E."/>
        </authorList>
    </citation>
    <scope>NUCLEOTIDE SEQUENCE</scope>
    <source>
        <strain evidence="1">BCRC 34780</strain>
    </source>
</reference>
<keyword evidence="2" id="KW-1185">Reference proteome</keyword>
<name>A0ACC1KEF4_9FUNG</name>
<evidence type="ECO:0000313" key="1">
    <source>
        <dbReference type="EMBL" id="KAJ2788763.1"/>
    </source>
</evidence>
<organism evidence="1 2">
    <name type="scientific">Coemansia helicoidea</name>
    <dbReference type="NCBI Taxonomy" id="1286919"/>
    <lineage>
        <taxon>Eukaryota</taxon>
        <taxon>Fungi</taxon>
        <taxon>Fungi incertae sedis</taxon>
        <taxon>Zoopagomycota</taxon>
        <taxon>Kickxellomycotina</taxon>
        <taxon>Kickxellomycetes</taxon>
        <taxon>Kickxellales</taxon>
        <taxon>Kickxellaceae</taxon>
        <taxon>Coemansia</taxon>
    </lineage>
</organism>
<dbReference type="Proteomes" id="UP001140087">
    <property type="component" value="Unassembled WGS sequence"/>
</dbReference>
<feature type="non-terminal residue" evidence="1">
    <location>
        <position position="148"/>
    </location>
</feature>
<gene>
    <name evidence="1" type="ORF">H4R21_006924</name>
</gene>
<protein>
    <submittedName>
        <fullName evidence="1">Uncharacterized protein</fullName>
    </submittedName>
</protein>
<dbReference type="EMBL" id="JANBUN010003981">
    <property type="protein sequence ID" value="KAJ2788763.1"/>
    <property type="molecule type" value="Genomic_DNA"/>
</dbReference>
<proteinExistence type="predicted"/>
<sequence length="148" mass="16715">MVGVFDPAYVGMGSGLNNLAKFMAHSGIEVEGVVTNPFQRAFGFTCQDVWGLINHYVDNIWHHRGDHTDSTRGAFKHKLFNGFLHHFDGYRIGSEGCIFSPFAIMSFIKTLNLATPESVSFERVRFWTESGRLTLINSIIVDDTERLK</sequence>
<accession>A0ACC1KEF4</accession>
<comment type="caution">
    <text evidence="1">The sequence shown here is derived from an EMBL/GenBank/DDBJ whole genome shotgun (WGS) entry which is preliminary data.</text>
</comment>